<protein>
    <submittedName>
        <fullName evidence="1">Uncharacterized protein</fullName>
    </submittedName>
</protein>
<dbReference type="EMBL" id="PQWB01000144">
    <property type="protein sequence ID" value="POZ60294.1"/>
    <property type="molecule type" value="Genomic_DNA"/>
</dbReference>
<accession>A0A2S5DB84</accession>
<dbReference type="Proteomes" id="UP000237082">
    <property type="component" value="Unassembled WGS sequence"/>
</dbReference>
<reference evidence="2" key="1">
    <citation type="submission" date="2018-02" db="EMBL/GenBank/DDBJ databases">
        <authorList>
            <person name="O'Hara-Hanley K."/>
            <person name="Soby S."/>
        </authorList>
    </citation>
    <scope>NUCLEOTIDE SEQUENCE [LARGE SCALE GENOMIC DNA]</scope>
    <source>
        <strain evidence="2">MWU14-2602</strain>
    </source>
</reference>
<comment type="caution">
    <text evidence="1">The sequence shown here is derived from an EMBL/GenBank/DDBJ whole genome shotgun (WGS) entry which is preliminary data.</text>
</comment>
<keyword evidence="2" id="KW-1185">Reference proteome</keyword>
<evidence type="ECO:0000313" key="1">
    <source>
        <dbReference type="EMBL" id="POZ60294.1"/>
    </source>
</evidence>
<proteinExistence type="predicted"/>
<dbReference type="AlphaFoldDB" id="A0A2S5DB84"/>
<sequence length="87" mass="9481">MMRGALCTISCSQCAQENLRPHLLGGQQPFLAQIIGKWQACVTLQGISEQVPVSRVIEHQRNLLIEGGKPAVQPSCQLLGEGVRIFV</sequence>
<evidence type="ECO:0000313" key="2">
    <source>
        <dbReference type="Proteomes" id="UP000237082"/>
    </source>
</evidence>
<gene>
    <name evidence="1" type="ORF">C2I19_19645</name>
</gene>
<name>A0A2S5DB84_9NEIS</name>
<organism evidence="1 2">
    <name type="scientific">Chromobacterium alticapitis</name>
    <dbReference type="NCBI Taxonomy" id="2073169"/>
    <lineage>
        <taxon>Bacteria</taxon>
        <taxon>Pseudomonadati</taxon>
        <taxon>Pseudomonadota</taxon>
        <taxon>Betaproteobacteria</taxon>
        <taxon>Neisseriales</taxon>
        <taxon>Chromobacteriaceae</taxon>
        <taxon>Chromobacterium</taxon>
    </lineage>
</organism>